<gene>
    <name evidence="2" type="ORF">NWE54_25795</name>
</gene>
<feature type="domain" description="Glycosyltransferase 2-like" evidence="1">
    <location>
        <begin position="19"/>
        <end position="147"/>
    </location>
</feature>
<evidence type="ECO:0000259" key="1">
    <source>
        <dbReference type="Pfam" id="PF00535"/>
    </source>
</evidence>
<protein>
    <submittedName>
        <fullName evidence="2">Glycosyltransferase</fullName>
    </submittedName>
</protein>
<dbReference type="AlphaFoldDB" id="A0A9E7ZW47"/>
<dbReference type="InterPro" id="IPR050834">
    <property type="entry name" value="Glycosyltransf_2"/>
</dbReference>
<organism evidence="2">
    <name type="scientific">Bosea sp. NBC_00436</name>
    <dbReference type="NCBI Taxonomy" id="2969620"/>
    <lineage>
        <taxon>Bacteria</taxon>
        <taxon>Pseudomonadati</taxon>
        <taxon>Pseudomonadota</taxon>
        <taxon>Alphaproteobacteria</taxon>
        <taxon>Hyphomicrobiales</taxon>
        <taxon>Boseaceae</taxon>
        <taxon>Bosea</taxon>
    </lineage>
</organism>
<dbReference type="PANTHER" id="PTHR43685:SF2">
    <property type="entry name" value="GLYCOSYLTRANSFERASE 2-LIKE DOMAIN-CONTAINING PROTEIN"/>
    <property type="match status" value="1"/>
</dbReference>
<dbReference type="Pfam" id="PF00535">
    <property type="entry name" value="Glycos_transf_2"/>
    <property type="match status" value="1"/>
</dbReference>
<dbReference type="EMBL" id="CP102774">
    <property type="protein sequence ID" value="UZF87121.1"/>
    <property type="molecule type" value="Genomic_DNA"/>
</dbReference>
<dbReference type="InterPro" id="IPR001173">
    <property type="entry name" value="Glyco_trans_2-like"/>
</dbReference>
<name>A0A9E7ZW47_9HYPH</name>
<accession>A0A9E7ZW47</accession>
<sequence length="351" mass="38259">MSAAPHTAWTKTLEMTDVSVVVPTHNRRLMLPQAIQSILRQRDVSIELIVVDDGSNDGTGPWLNQLAIADQRVKVVHHAVPRLISGARNAGIARATGRWVAFCDDDDLWAPDKLSAQLAALRASGARWACTGVAVVDEGLRIVGHHHVEGGEVLPALLASNRIPTGSTVVAECDLLREVGGFDPALRGSEDWDFWIRLAQHSPVAAVDRPMIAYRLSRYSLSMNVAPMRASRLTIARRYAALAAAHGVASDEAGHERYLAKQLLRAGARREAAAIFAILAFRHGRWRELPRAAAALIAPRTMNGIGQARAAAAVPASWRREIELWLRPIREAAVTAALRPETWTASREIEA</sequence>
<dbReference type="CDD" id="cd00761">
    <property type="entry name" value="Glyco_tranf_GTA_type"/>
    <property type="match status" value="1"/>
</dbReference>
<dbReference type="InterPro" id="IPR029044">
    <property type="entry name" value="Nucleotide-diphossugar_trans"/>
</dbReference>
<dbReference type="Gene3D" id="3.90.550.10">
    <property type="entry name" value="Spore Coat Polysaccharide Biosynthesis Protein SpsA, Chain A"/>
    <property type="match status" value="1"/>
</dbReference>
<evidence type="ECO:0000313" key="2">
    <source>
        <dbReference type="EMBL" id="UZF87121.1"/>
    </source>
</evidence>
<reference evidence="2" key="1">
    <citation type="submission" date="2022-08" db="EMBL/GenBank/DDBJ databases">
        <title>Complete Genome Sequences of 2 Bosea sp. soil isolates.</title>
        <authorList>
            <person name="Alvarez Arevalo M."/>
            <person name="Sterndorff E.B."/>
            <person name="Faurdal D."/>
            <person name="Joergensen T.S."/>
            <person name="Weber T."/>
        </authorList>
    </citation>
    <scope>NUCLEOTIDE SEQUENCE</scope>
    <source>
        <strain evidence="2">NBC_00436</strain>
    </source>
</reference>
<dbReference type="PANTHER" id="PTHR43685">
    <property type="entry name" value="GLYCOSYLTRANSFERASE"/>
    <property type="match status" value="1"/>
</dbReference>
<proteinExistence type="predicted"/>
<dbReference type="SUPFAM" id="SSF53448">
    <property type="entry name" value="Nucleotide-diphospho-sugar transferases"/>
    <property type="match status" value="1"/>
</dbReference>